<reference evidence="2" key="1">
    <citation type="submission" date="2006-10" db="EMBL/GenBank/DDBJ databases">
        <authorList>
            <person name="Amadeo P."/>
            <person name="Zhao Q."/>
            <person name="Wortman J."/>
            <person name="Fraser-Liggett C."/>
            <person name="Carlton J."/>
        </authorList>
    </citation>
    <scope>NUCLEOTIDE SEQUENCE</scope>
    <source>
        <strain evidence="2">G3</strain>
    </source>
</reference>
<sequence>MSGFLSLRDLGVNDVNERPKPPSVKLAERWNERDKKPTTMVFTQQTIDSEQDALNKKIAEKQADIQFLMQKSTYYSRNSINFANEEINSQKSSIISLNSSPSKSSARNPPSPLRSPSNSTFNTRSTNPSGF</sequence>
<dbReference type="VEuPathDB" id="TrichDB:TVAG_027690"/>
<organism evidence="2 3">
    <name type="scientific">Trichomonas vaginalis (strain ATCC PRA-98 / G3)</name>
    <dbReference type="NCBI Taxonomy" id="412133"/>
    <lineage>
        <taxon>Eukaryota</taxon>
        <taxon>Metamonada</taxon>
        <taxon>Parabasalia</taxon>
        <taxon>Trichomonadida</taxon>
        <taxon>Trichomonadidae</taxon>
        <taxon>Trichomonas</taxon>
    </lineage>
</organism>
<keyword evidence="3" id="KW-1185">Reference proteome</keyword>
<accession>A2E508</accession>
<dbReference type="InParanoid" id="A2E508"/>
<reference evidence="2" key="2">
    <citation type="journal article" date="2007" name="Science">
        <title>Draft genome sequence of the sexually transmitted pathogen Trichomonas vaginalis.</title>
        <authorList>
            <person name="Carlton J.M."/>
            <person name="Hirt R.P."/>
            <person name="Silva J.C."/>
            <person name="Delcher A.L."/>
            <person name="Schatz M."/>
            <person name="Zhao Q."/>
            <person name="Wortman J.R."/>
            <person name="Bidwell S.L."/>
            <person name="Alsmark U.C.M."/>
            <person name="Besteiro S."/>
            <person name="Sicheritz-Ponten T."/>
            <person name="Noel C.J."/>
            <person name="Dacks J.B."/>
            <person name="Foster P.G."/>
            <person name="Simillion C."/>
            <person name="Van de Peer Y."/>
            <person name="Miranda-Saavedra D."/>
            <person name="Barton G.J."/>
            <person name="Westrop G.D."/>
            <person name="Mueller S."/>
            <person name="Dessi D."/>
            <person name="Fiori P.L."/>
            <person name="Ren Q."/>
            <person name="Paulsen I."/>
            <person name="Zhang H."/>
            <person name="Bastida-Corcuera F.D."/>
            <person name="Simoes-Barbosa A."/>
            <person name="Brown M.T."/>
            <person name="Hayes R.D."/>
            <person name="Mukherjee M."/>
            <person name="Okumura C.Y."/>
            <person name="Schneider R."/>
            <person name="Smith A.J."/>
            <person name="Vanacova S."/>
            <person name="Villalvazo M."/>
            <person name="Haas B.J."/>
            <person name="Pertea M."/>
            <person name="Feldblyum T.V."/>
            <person name="Utterback T.R."/>
            <person name="Shu C.L."/>
            <person name="Osoegawa K."/>
            <person name="de Jong P.J."/>
            <person name="Hrdy I."/>
            <person name="Horvathova L."/>
            <person name="Zubacova Z."/>
            <person name="Dolezal P."/>
            <person name="Malik S.B."/>
            <person name="Logsdon J.M. Jr."/>
            <person name="Henze K."/>
            <person name="Gupta A."/>
            <person name="Wang C.C."/>
            <person name="Dunne R.L."/>
            <person name="Upcroft J.A."/>
            <person name="Upcroft P."/>
            <person name="White O."/>
            <person name="Salzberg S.L."/>
            <person name="Tang P."/>
            <person name="Chiu C.-H."/>
            <person name="Lee Y.-S."/>
            <person name="Embley T.M."/>
            <person name="Coombs G.H."/>
            <person name="Mottram J.C."/>
            <person name="Tachezy J."/>
            <person name="Fraser-Liggett C.M."/>
            <person name="Johnson P.J."/>
        </authorList>
    </citation>
    <scope>NUCLEOTIDE SEQUENCE [LARGE SCALE GENOMIC DNA]</scope>
    <source>
        <strain evidence="2">G3</strain>
    </source>
</reference>
<proteinExistence type="predicted"/>
<evidence type="ECO:0000256" key="1">
    <source>
        <dbReference type="SAM" id="MobiDB-lite"/>
    </source>
</evidence>
<feature type="compositionally biased region" description="Low complexity" evidence="1">
    <location>
        <begin position="93"/>
        <end position="119"/>
    </location>
</feature>
<dbReference type="RefSeq" id="XP_001324439.1">
    <property type="nucleotide sequence ID" value="XM_001324404.1"/>
</dbReference>
<name>A2E508_TRIV3</name>
<dbReference type="Proteomes" id="UP000001542">
    <property type="component" value="Unassembled WGS sequence"/>
</dbReference>
<evidence type="ECO:0000313" key="2">
    <source>
        <dbReference type="EMBL" id="EAY12216.1"/>
    </source>
</evidence>
<dbReference type="AlphaFoldDB" id="A2E508"/>
<feature type="region of interest" description="Disordered" evidence="1">
    <location>
        <begin position="1"/>
        <end position="38"/>
    </location>
</feature>
<gene>
    <name evidence="2" type="ORF">TVAG_027690</name>
</gene>
<protein>
    <submittedName>
        <fullName evidence="2">Uncharacterized protein</fullName>
    </submittedName>
</protein>
<feature type="region of interest" description="Disordered" evidence="1">
    <location>
        <begin position="93"/>
        <end position="131"/>
    </location>
</feature>
<evidence type="ECO:0000313" key="3">
    <source>
        <dbReference type="Proteomes" id="UP000001542"/>
    </source>
</evidence>
<feature type="compositionally biased region" description="Polar residues" evidence="1">
    <location>
        <begin position="120"/>
        <end position="131"/>
    </location>
</feature>
<dbReference type="EMBL" id="DS113305">
    <property type="protein sequence ID" value="EAY12216.1"/>
    <property type="molecule type" value="Genomic_DNA"/>
</dbReference>
<dbReference type="VEuPathDB" id="TrichDB:TVAGG3_0420390"/>
<dbReference type="KEGG" id="tva:4770176"/>
<feature type="compositionally biased region" description="Basic and acidic residues" evidence="1">
    <location>
        <begin position="15"/>
        <end position="37"/>
    </location>
</feature>